<dbReference type="PROSITE" id="PS51846">
    <property type="entry name" value="CNNM"/>
    <property type="match status" value="1"/>
</dbReference>
<dbReference type="AlphaFoldDB" id="A0A518D9Z7"/>
<accession>A0A518D9Z7</accession>
<evidence type="ECO:0000256" key="2">
    <source>
        <dbReference type="SAM" id="MobiDB-lite"/>
    </source>
</evidence>
<dbReference type="Gene3D" id="3.10.580.10">
    <property type="entry name" value="CBS-domain"/>
    <property type="match status" value="1"/>
</dbReference>
<dbReference type="KEGG" id="pnd:Pla175_16850"/>
<keyword evidence="1 3" id="KW-0472">Membrane</keyword>
<evidence type="ECO:0000313" key="6">
    <source>
        <dbReference type="Proteomes" id="UP000317429"/>
    </source>
</evidence>
<evidence type="ECO:0000256" key="1">
    <source>
        <dbReference type="PROSITE-ProRule" id="PRU01193"/>
    </source>
</evidence>
<feature type="region of interest" description="Disordered" evidence="2">
    <location>
        <begin position="320"/>
        <end position="341"/>
    </location>
</feature>
<protein>
    <recommendedName>
        <fullName evidence="4">CNNM transmembrane domain-containing protein</fullName>
    </recommendedName>
</protein>
<dbReference type="Pfam" id="PF01595">
    <property type="entry name" value="CNNM"/>
    <property type="match status" value="1"/>
</dbReference>
<dbReference type="EMBL" id="CP036291">
    <property type="protein sequence ID" value="QDU88310.1"/>
    <property type="molecule type" value="Genomic_DNA"/>
</dbReference>
<organism evidence="5 6">
    <name type="scientific">Pirellulimonas nuda</name>
    <dbReference type="NCBI Taxonomy" id="2528009"/>
    <lineage>
        <taxon>Bacteria</taxon>
        <taxon>Pseudomonadati</taxon>
        <taxon>Planctomycetota</taxon>
        <taxon>Planctomycetia</taxon>
        <taxon>Pirellulales</taxon>
        <taxon>Lacipirellulaceae</taxon>
        <taxon>Pirellulimonas</taxon>
    </lineage>
</organism>
<dbReference type="InterPro" id="IPR051676">
    <property type="entry name" value="UPF0053_domain"/>
</dbReference>
<feature type="transmembrane region" description="Helical" evidence="3">
    <location>
        <begin position="83"/>
        <end position="105"/>
    </location>
</feature>
<feature type="domain" description="CNNM transmembrane" evidence="4">
    <location>
        <begin position="1"/>
        <end position="187"/>
    </location>
</feature>
<dbReference type="RefSeq" id="WP_145283094.1">
    <property type="nucleotide sequence ID" value="NZ_CP036291.1"/>
</dbReference>
<feature type="transmembrane region" description="Helical" evidence="3">
    <location>
        <begin position="125"/>
        <end position="146"/>
    </location>
</feature>
<sequence length="341" mass="36850">MIVPLLLFSLGLALSAMFSGSETGFYRLSRLRLVIDTMAGDRISKGFLWAVNNPAAFVATVLVGNNVANYLASSAIVMACDHYFAGSELAGVLVPMAFSPLVFVYGELMPKNVFYAAPNRMLRRVAAPLAVAGLLFLPVSALLWCVGRLLQWVGRTPTDVIRGVIARRELAQALDEGHAVGLLEPVQRRLAQAIFGAASRSVREFMTPSARFVRASTVMSRRDVLRLARRQKQAAMPVEDPARRREIVGYVRAFDCLNGDPNAPPPIRPLLEFDEQTTFLSALTRMQSDGQPIALVRLGPAGRVTGLLRLEALRSVLTTDALGRGPAPGPPGGAKKEVMAG</sequence>
<dbReference type="OrthoDB" id="274143at2"/>
<keyword evidence="1 3" id="KW-0812">Transmembrane</keyword>
<keyword evidence="1 3" id="KW-1133">Transmembrane helix</keyword>
<gene>
    <name evidence="5" type="ORF">Pla175_16850</name>
</gene>
<reference evidence="5 6" key="1">
    <citation type="submission" date="2019-02" db="EMBL/GenBank/DDBJ databases">
        <title>Deep-cultivation of Planctomycetes and their phenomic and genomic characterization uncovers novel biology.</title>
        <authorList>
            <person name="Wiegand S."/>
            <person name="Jogler M."/>
            <person name="Boedeker C."/>
            <person name="Pinto D."/>
            <person name="Vollmers J."/>
            <person name="Rivas-Marin E."/>
            <person name="Kohn T."/>
            <person name="Peeters S.H."/>
            <person name="Heuer A."/>
            <person name="Rast P."/>
            <person name="Oberbeckmann S."/>
            <person name="Bunk B."/>
            <person name="Jeske O."/>
            <person name="Meyerdierks A."/>
            <person name="Storesund J.E."/>
            <person name="Kallscheuer N."/>
            <person name="Luecker S."/>
            <person name="Lage O.M."/>
            <person name="Pohl T."/>
            <person name="Merkel B.J."/>
            <person name="Hornburger P."/>
            <person name="Mueller R.-W."/>
            <person name="Bruemmer F."/>
            <person name="Labrenz M."/>
            <person name="Spormann A.M."/>
            <person name="Op den Camp H."/>
            <person name="Overmann J."/>
            <person name="Amann R."/>
            <person name="Jetten M.S.M."/>
            <person name="Mascher T."/>
            <person name="Medema M.H."/>
            <person name="Devos D.P."/>
            <person name="Kaster A.-K."/>
            <person name="Ovreas L."/>
            <person name="Rohde M."/>
            <person name="Galperin M.Y."/>
            <person name="Jogler C."/>
        </authorList>
    </citation>
    <scope>NUCLEOTIDE SEQUENCE [LARGE SCALE GENOMIC DNA]</scope>
    <source>
        <strain evidence="5 6">Pla175</strain>
    </source>
</reference>
<evidence type="ECO:0000313" key="5">
    <source>
        <dbReference type="EMBL" id="QDU88310.1"/>
    </source>
</evidence>
<dbReference type="PANTHER" id="PTHR43099">
    <property type="entry name" value="UPF0053 PROTEIN YRKA"/>
    <property type="match status" value="1"/>
</dbReference>
<name>A0A518D9Z7_9BACT</name>
<dbReference type="SUPFAM" id="SSF54631">
    <property type="entry name" value="CBS-domain pair"/>
    <property type="match status" value="1"/>
</dbReference>
<dbReference type="GO" id="GO:0016020">
    <property type="term" value="C:membrane"/>
    <property type="evidence" value="ECO:0007669"/>
    <property type="project" value="UniProtKB-UniRule"/>
</dbReference>
<dbReference type="PANTHER" id="PTHR43099:SF4">
    <property type="entry name" value="INTEGRAL MEMBRANE PROTEIN"/>
    <property type="match status" value="1"/>
</dbReference>
<dbReference type="Proteomes" id="UP000317429">
    <property type="component" value="Chromosome"/>
</dbReference>
<feature type="transmembrane region" description="Helical" evidence="3">
    <location>
        <begin position="47"/>
        <end position="71"/>
    </location>
</feature>
<dbReference type="InterPro" id="IPR002550">
    <property type="entry name" value="CNNM"/>
</dbReference>
<evidence type="ECO:0000259" key="4">
    <source>
        <dbReference type="PROSITE" id="PS51846"/>
    </source>
</evidence>
<dbReference type="InterPro" id="IPR046342">
    <property type="entry name" value="CBS_dom_sf"/>
</dbReference>
<keyword evidence="6" id="KW-1185">Reference proteome</keyword>
<proteinExistence type="predicted"/>
<evidence type="ECO:0000256" key="3">
    <source>
        <dbReference type="SAM" id="Phobius"/>
    </source>
</evidence>